<dbReference type="EMBL" id="SJPT01000022">
    <property type="protein sequence ID" value="TWU10058.1"/>
    <property type="molecule type" value="Genomic_DNA"/>
</dbReference>
<organism evidence="1 2">
    <name type="scientific">Novipirellula galeiformis</name>
    <dbReference type="NCBI Taxonomy" id="2528004"/>
    <lineage>
        <taxon>Bacteria</taxon>
        <taxon>Pseudomonadati</taxon>
        <taxon>Planctomycetota</taxon>
        <taxon>Planctomycetia</taxon>
        <taxon>Pirellulales</taxon>
        <taxon>Pirellulaceae</taxon>
        <taxon>Novipirellula</taxon>
    </lineage>
</organism>
<dbReference type="AlphaFoldDB" id="A0A5C6BDC3"/>
<gene>
    <name evidence="1" type="ORF">Pla52o_57940</name>
</gene>
<accession>A0A5C6BDC3</accession>
<sequence>MGSCLNGLMFKRARASFASETEVDRMDGPQQMLSIARPQGVVLGKSIRVILHGTEALDNHASDSAVCRSECHQKVHVSLWGQSTFSGEPAEVC</sequence>
<protein>
    <submittedName>
        <fullName evidence="1">Uncharacterized protein</fullName>
    </submittedName>
</protein>
<keyword evidence="2" id="KW-1185">Reference proteome</keyword>
<evidence type="ECO:0000313" key="2">
    <source>
        <dbReference type="Proteomes" id="UP000316304"/>
    </source>
</evidence>
<proteinExistence type="predicted"/>
<comment type="caution">
    <text evidence="1">The sequence shown here is derived from an EMBL/GenBank/DDBJ whole genome shotgun (WGS) entry which is preliminary data.</text>
</comment>
<dbReference type="Proteomes" id="UP000316304">
    <property type="component" value="Unassembled WGS sequence"/>
</dbReference>
<reference evidence="1 2" key="1">
    <citation type="submission" date="2019-02" db="EMBL/GenBank/DDBJ databases">
        <title>Deep-cultivation of Planctomycetes and their phenomic and genomic characterization uncovers novel biology.</title>
        <authorList>
            <person name="Wiegand S."/>
            <person name="Jogler M."/>
            <person name="Boedeker C."/>
            <person name="Pinto D."/>
            <person name="Vollmers J."/>
            <person name="Rivas-Marin E."/>
            <person name="Kohn T."/>
            <person name="Peeters S.H."/>
            <person name="Heuer A."/>
            <person name="Rast P."/>
            <person name="Oberbeckmann S."/>
            <person name="Bunk B."/>
            <person name="Jeske O."/>
            <person name="Meyerdierks A."/>
            <person name="Storesund J.E."/>
            <person name="Kallscheuer N."/>
            <person name="Luecker S."/>
            <person name="Lage O.M."/>
            <person name="Pohl T."/>
            <person name="Merkel B.J."/>
            <person name="Hornburger P."/>
            <person name="Mueller R.-W."/>
            <person name="Bruemmer F."/>
            <person name="Labrenz M."/>
            <person name="Spormann A.M."/>
            <person name="Op Den Camp H."/>
            <person name="Overmann J."/>
            <person name="Amann R."/>
            <person name="Jetten M.S.M."/>
            <person name="Mascher T."/>
            <person name="Medema M.H."/>
            <person name="Devos D.P."/>
            <person name="Kaster A.-K."/>
            <person name="Ovreas L."/>
            <person name="Rohde M."/>
            <person name="Galperin M.Y."/>
            <person name="Jogler C."/>
        </authorList>
    </citation>
    <scope>NUCLEOTIDE SEQUENCE [LARGE SCALE GENOMIC DNA]</scope>
    <source>
        <strain evidence="1 2">Pla52o</strain>
    </source>
</reference>
<name>A0A5C6BDC3_9BACT</name>
<evidence type="ECO:0000313" key="1">
    <source>
        <dbReference type="EMBL" id="TWU10058.1"/>
    </source>
</evidence>